<evidence type="ECO:0000313" key="11">
    <source>
        <dbReference type="Proteomes" id="UP000028681"/>
    </source>
</evidence>
<dbReference type="InterPro" id="IPR000515">
    <property type="entry name" value="MetI-like"/>
</dbReference>
<dbReference type="GO" id="GO:0005886">
    <property type="term" value="C:plasma membrane"/>
    <property type="evidence" value="ECO:0007669"/>
    <property type="project" value="UniProtKB-SubCell"/>
</dbReference>
<dbReference type="PANTHER" id="PTHR30183:SF3">
    <property type="entry name" value="MOLYBDENUM TRANSPORT SYSTEM PERMEASE PROTEIN MODB"/>
    <property type="match status" value="1"/>
</dbReference>
<dbReference type="Proteomes" id="UP000028681">
    <property type="component" value="Chromosome"/>
</dbReference>
<evidence type="ECO:0000256" key="8">
    <source>
        <dbReference type="RuleBase" id="RU363032"/>
    </source>
</evidence>
<protein>
    <submittedName>
        <fullName evidence="10">Molybdenum transport system permease protein ModB</fullName>
    </submittedName>
</protein>
<dbReference type="SUPFAM" id="SSF161098">
    <property type="entry name" value="MetI-like"/>
    <property type="match status" value="1"/>
</dbReference>
<comment type="similarity">
    <text evidence="8">Belongs to the binding-protein-dependent transport system permease family.</text>
</comment>
<keyword evidence="2 8" id="KW-0813">Transport</keyword>
<dbReference type="InterPro" id="IPR006469">
    <property type="entry name" value="NifC_ABC_porter"/>
</dbReference>
<feature type="transmembrane region" description="Helical" evidence="8">
    <location>
        <begin position="117"/>
        <end position="140"/>
    </location>
</feature>
<feature type="transmembrane region" description="Helical" evidence="8">
    <location>
        <begin position="83"/>
        <end position="105"/>
    </location>
</feature>
<feature type="transmembrane region" description="Helical" evidence="8">
    <location>
        <begin position="226"/>
        <end position="247"/>
    </location>
</feature>
<evidence type="ECO:0000259" key="9">
    <source>
        <dbReference type="PROSITE" id="PS50928"/>
    </source>
</evidence>
<name>A0A076LRJ3_9GAMM</name>
<dbReference type="Pfam" id="PF00528">
    <property type="entry name" value="BPD_transp_1"/>
    <property type="match status" value="1"/>
</dbReference>
<keyword evidence="3" id="KW-1003">Cell membrane</keyword>
<dbReference type="EMBL" id="CP006664">
    <property type="protein sequence ID" value="AIJ09297.1"/>
    <property type="molecule type" value="Genomic_DNA"/>
</dbReference>
<evidence type="ECO:0000256" key="6">
    <source>
        <dbReference type="ARBA" id="ARBA00022989"/>
    </source>
</evidence>
<evidence type="ECO:0000256" key="4">
    <source>
        <dbReference type="ARBA" id="ARBA00022519"/>
    </source>
</evidence>
<dbReference type="RefSeq" id="WP_034163733.1">
    <property type="nucleotide sequence ID" value="NZ_CP006664.1"/>
</dbReference>
<evidence type="ECO:0000256" key="7">
    <source>
        <dbReference type="ARBA" id="ARBA00023136"/>
    </source>
</evidence>
<feature type="transmembrane region" description="Helical" evidence="8">
    <location>
        <begin position="161"/>
        <end position="181"/>
    </location>
</feature>
<keyword evidence="5 8" id="KW-0812">Transmembrane</keyword>
<proteinExistence type="inferred from homology"/>
<evidence type="ECO:0000256" key="5">
    <source>
        <dbReference type="ARBA" id="ARBA00022692"/>
    </source>
</evidence>
<feature type="domain" description="ABC transmembrane type-1" evidence="9">
    <location>
        <begin position="45"/>
        <end position="247"/>
    </location>
</feature>
<keyword evidence="6 8" id="KW-1133">Transmembrane helix</keyword>
<feature type="transmembrane region" description="Helical" evidence="8">
    <location>
        <begin position="45"/>
        <end position="71"/>
    </location>
</feature>
<dbReference type="PANTHER" id="PTHR30183">
    <property type="entry name" value="MOLYBDENUM TRANSPORT SYSTEM PERMEASE PROTEIN MODB"/>
    <property type="match status" value="1"/>
</dbReference>
<comment type="subcellular location">
    <subcellularLocation>
        <location evidence="1">Cell inner membrane</location>
        <topology evidence="1">Multi-pass membrane protein</topology>
    </subcellularLocation>
    <subcellularLocation>
        <location evidence="8">Cell membrane</location>
        <topology evidence="8">Multi-pass membrane protein</topology>
    </subcellularLocation>
</comment>
<organism evidence="10 11">
    <name type="scientific">Edwardsiella anguillarum ET080813</name>
    <dbReference type="NCBI Taxonomy" id="667120"/>
    <lineage>
        <taxon>Bacteria</taxon>
        <taxon>Pseudomonadati</taxon>
        <taxon>Pseudomonadota</taxon>
        <taxon>Gammaproteobacteria</taxon>
        <taxon>Enterobacterales</taxon>
        <taxon>Hafniaceae</taxon>
        <taxon>Edwardsiella</taxon>
    </lineage>
</organism>
<dbReference type="Gene3D" id="1.10.3720.10">
    <property type="entry name" value="MetI-like"/>
    <property type="match status" value="1"/>
</dbReference>
<dbReference type="AlphaFoldDB" id="A0A076LRJ3"/>
<evidence type="ECO:0000256" key="2">
    <source>
        <dbReference type="ARBA" id="ARBA00022448"/>
    </source>
</evidence>
<gene>
    <name evidence="10" type="primary">modB</name>
    <name evidence="10" type="ORF">ETEE_2865</name>
</gene>
<keyword evidence="7 8" id="KW-0472">Membrane</keyword>
<dbReference type="PROSITE" id="PS50928">
    <property type="entry name" value="ABC_TM1"/>
    <property type="match status" value="1"/>
</dbReference>
<sequence length="262" mass="27335">MRALALLPLLLLLALIVGSLASLLGQIDLAMLAALLRDPEIRFALGLSLSTALLSLALACLIALPAAWAMIRVPLPGKRWLNLLLDLPMVTPPLVTGIGLLLLLGHQGPLGGWLPGLAQRLFSPLGIVIAQTYVATAILLRSAGAALASIDRAWLETAHNLGLAPLATFLLVEIPLVWRALVSGAVLALSRALGEFGATLMLAGATRMKTETLPIAVYLNIAGGDFSAAVGCALLLILLALALLLLLHGVRPPKEKGTYAAY</sequence>
<evidence type="ECO:0000313" key="10">
    <source>
        <dbReference type="EMBL" id="AIJ09297.1"/>
    </source>
</evidence>
<dbReference type="InterPro" id="IPR035906">
    <property type="entry name" value="MetI-like_sf"/>
</dbReference>
<dbReference type="KEGG" id="ete:ETEE_2865"/>
<dbReference type="CDD" id="cd06261">
    <property type="entry name" value="TM_PBP2"/>
    <property type="match status" value="1"/>
</dbReference>
<dbReference type="GO" id="GO:0022857">
    <property type="term" value="F:transmembrane transporter activity"/>
    <property type="evidence" value="ECO:0007669"/>
    <property type="project" value="InterPro"/>
</dbReference>
<dbReference type="HOGENOM" id="CLU_016047_14_3_6"/>
<evidence type="ECO:0000256" key="3">
    <source>
        <dbReference type="ARBA" id="ARBA00022475"/>
    </source>
</evidence>
<accession>A0A076LRJ3</accession>
<evidence type="ECO:0000256" key="1">
    <source>
        <dbReference type="ARBA" id="ARBA00004429"/>
    </source>
</evidence>
<dbReference type="GeneID" id="33940369"/>
<dbReference type="NCBIfam" id="TIGR01581">
    <property type="entry name" value="Mo_ABC_porter"/>
    <property type="match status" value="1"/>
</dbReference>
<reference evidence="10 11" key="1">
    <citation type="journal article" date="2012" name="PLoS ONE">
        <title>Edwardsiella comparative phylogenomics reveal the new intra/inter-species taxonomic relationships, virulence evolution and niche adaptation mechanisms.</title>
        <authorList>
            <person name="Yang M."/>
            <person name="Lv Y."/>
            <person name="Xiao J."/>
            <person name="Wu H."/>
            <person name="Zheng H."/>
            <person name="Liu Q."/>
            <person name="Zhang Y."/>
            <person name="Wang Q."/>
        </authorList>
    </citation>
    <scope>NUCLEOTIDE SEQUENCE [LARGE SCALE GENOMIC DNA]</scope>
    <source>
        <strain evidence="11">080813</strain>
    </source>
</reference>
<keyword evidence="4" id="KW-0997">Cell inner membrane</keyword>